<dbReference type="UniPathway" id="UPA00588">
    <property type="reaction ID" value="UER00646"/>
</dbReference>
<dbReference type="FunFam" id="3.40.50.2020:FF:000021">
    <property type="entry name" value="Adenine phosphoribosyltransferase"/>
    <property type="match status" value="1"/>
</dbReference>
<keyword evidence="7 11" id="KW-0963">Cytoplasm</keyword>
<dbReference type="Pfam" id="PF00156">
    <property type="entry name" value="Pribosyltran"/>
    <property type="match status" value="1"/>
</dbReference>
<dbReference type="OrthoDB" id="9803963at2"/>
<keyword evidence="8 11" id="KW-0328">Glycosyltransferase</keyword>
<keyword evidence="9 11" id="KW-0808">Transferase</keyword>
<comment type="caution">
    <text evidence="13">The sequence shown here is derived from an EMBL/GenBank/DDBJ whole genome shotgun (WGS) entry which is preliminary data.</text>
</comment>
<evidence type="ECO:0000256" key="6">
    <source>
        <dbReference type="ARBA" id="ARBA00011893"/>
    </source>
</evidence>
<dbReference type="InterPro" id="IPR050054">
    <property type="entry name" value="UPRTase/APRTase"/>
</dbReference>
<comment type="catalytic activity">
    <reaction evidence="1 11">
        <text>AMP + diphosphate = 5-phospho-alpha-D-ribose 1-diphosphate + adenine</text>
        <dbReference type="Rhea" id="RHEA:16609"/>
        <dbReference type="ChEBI" id="CHEBI:16708"/>
        <dbReference type="ChEBI" id="CHEBI:33019"/>
        <dbReference type="ChEBI" id="CHEBI:58017"/>
        <dbReference type="ChEBI" id="CHEBI:456215"/>
        <dbReference type="EC" id="2.4.2.7"/>
    </reaction>
</comment>
<dbReference type="GO" id="GO:0006166">
    <property type="term" value="P:purine ribonucleoside salvage"/>
    <property type="evidence" value="ECO:0007669"/>
    <property type="project" value="UniProtKB-KW"/>
</dbReference>
<evidence type="ECO:0000256" key="4">
    <source>
        <dbReference type="ARBA" id="ARBA00004659"/>
    </source>
</evidence>
<dbReference type="Proteomes" id="UP000011717">
    <property type="component" value="Unassembled WGS sequence"/>
</dbReference>
<comment type="function">
    <text evidence="2 11">Catalyzes a salvage reaction resulting in the formation of AMP, that is energically less costly than de novo synthesis.</text>
</comment>
<dbReference type="NCBIfam" id="NF002634">
    <property type="entry name" value="PRK02304.1-3"/>
    <property type="match status" value="1"/>
</dbReference>
<comment type="subcellular location">
    <subcellularLocation>
        <location evidence="3 11">Cytoplasm</location>
    </subcellularLocation>
</comment>
<proteinExistence type="inferred from homology"/>
<dbReference type="GO" id="GO:0016208">
    <property type="term" value="F:AMP binding"/>
    <property type="evidence" value="ECO:0007669"/>
    <property type="project" value="TreeGrafter"/>
</dbReference>
<evidence type="ECO:0000313" key="14">
    <source>
        <dbReference type="Proteomes" id="UP000011717"/>
    </source>
</evidence>
<gene>
    <name evidence="11" type="primary">apt</name>
    <name evidence="13" type="ORF">C725_0627</name>
</gene>
<dbReference type="PANTHER" id="PTHR32315:SF3">
    <property type="entry name" value="ADENINE PHOSPHORIBOSYLTRANSFERASE"/>
    <property type="match status" value="1"/>
</dbReference>
<dbReference type="GO" id="GO:0044209">
    <property type="term" value="P:AMP salvage"/>
    <property type="evidence" value="ECO:0007669"/>
    <property type="project" value="UniProtKB-UniRule"/>
</dbReference>
<evidence type="ECO:0000256" key="10">
    <source>
        <dbReference type="ARBA" id="ARBA00022726"/>
    </source>
</evidence>
<dbReference type="NCBIfam" id="NF002636">
    <property type="entry name" value="PRK02304.1-5"/>
    <property type="match status" value="1"/>
</dbReference>
<evidence type="ECO:0000256" key="1">
    <source>
        <dbReference type="ARBA" id="ARBA00000868"/>
    </source>
</evidence>
<accession>M2SE69</accession>
<dbReference type="PATRIC" id="fig|1234595.3.peg.626"/>
<keyword evidence="14" id="KW-1185">Reference proteome</keyword>
<dbReference type="GO" id="GO:0003999">
    <property type="term" value="F:adenine phosphoribosyltransferase activity"/>
    <property type="evidence" value="ECO:0007669"/>
    <property type="project" value="UniProtKB-UniRule"/>
</dbReference>
<evidence type="ECO:0000256" key="11">
    <source>
        <dbReference type="HAMAP-Rule" id="MF_00004"/>
    </source>
</evidence>
<dbReference type="GO" id="GO:0002055">
    <property type="term" value="F:adenine binding"/>
    <property type="evidence" value="ECO:0007669"/>
    <property type="project" value="TreeGrafter"/>
</dbReference>
<dbReference type="EMBL" id="AMRV01000002">
    <property type="protein sequence ID" value="EMD83655.1"/>
    <property type="molecule type" value="Genomic_DNA"/>
</dbReference>
<evidence type="ECO:0000256" key="3">
    <source>
        <dbReference type="ARBA" id="ARBA00004496"/>
    </source>
</evidence>
<evidence type="ECO:0000256" key="8">
    <source>
        <dbReference type="ARBA" id="ARBA00022676"/>
    </source>
</evidence>
<comment type="pathway">
    <text evidence="4 11">Purine metabolism; AMP biosynthesis via salvage pathway; AMP from adenine: step 1/1.</text>
</comment>
<name>M2SE69_9SPHN</name>
<dbReference type="GO" id="GO:0005737">
    <property type="term" value="C:cytoplasm"/>
    <property type="evidence" value="ECO:0007669"/>
    <property type="project" value="UniProtKB-SubCell"/>
</dbReference>
<evidence type="ECO:0000256" key="2">
    <source>
        <dbReference type="ARBA" id="ARBA00003968"/>
    </source>
</evidence>
<evidence type="ECO:0000256" key="5">
    <source>
        <dbReference type="ARBA" id="ARBA00008391"/>
    </source>
</evidence>
<dbReference type="InterPro" id="IPR029057">
    <property type="entry name" value="PRTase-like"/>
</dbReference>
<dbReference type="InterPro" id="IPR005764">
    <property type="entry name" value="Ade_phspho_trans"/>
</dbReference>
<reference evidence="13 14" key="1">
    <citation type="journal article" date="2013" name="Genome Announc.">
        <title>Draft Genome Sequence of Strain JLT2015T, Belonging to the Family Sphingomonadaceae of the Alphaproteobacteria.</title>
        <authorList>
            <person name="Tang K."/>
            <person name="Liu K."/>
            <person name="Li S."/>
            <person name="Jiao N."/>
        </authorList>
    </citation>
    <scope>NUCLEOTIDE SEQUENCE [LARGE SCALE GENOMIC DNA]</scope>
    <source>
        <strain evidence="13 14">JLT2015</strain>
    </source>
</reference>
<keyword evidence="10 11" id="KW-0660">Purine salvage</keyword>
<dbReference type="RefSeq" id="WP_008600096.1">
    <property type="nucleotide sequence ID" value="NZ_AMRV01000002.1"/>
</dbReference>
<dbReference type="AlphaFoldDB" id="M2SE69"/>
<evidence type="ECO:0000256" key="7">
    <source>
        <dbReference type="ARBA" id="ARBA00022490"/>
    </source>
</evidence>
<organism evidence="13 14">
    <name type="scientific">Pacificimonas flava</name>
    <dbReference type="NCBI Taxonomy" id="1234595"/>
    <lineage>
        <taxon>Bacteria</taxon>
        <taxon>Pseudomonadati</taxon>
        <taxon>Pseudomonadota</taxon>
        <taxon>Alphaproteobacteria</taxon>
        <taxon>Sphingomonadales</taxon>
        <taxon>Sphingosinicellaceae</taxon>
        <taxon>Pacificimonas</taxon>
    </lineage>
</organism>
<dbReference type="HAMAP" id="MF_00004">
    <property type="entry name" value="Aden_phosphoribosyltr"/>
    <property type="match status" value="1"/>
</dbReference>
<dbReference type="EC" id="2.4.2.7" evidence="6 11"/>
<evidence type="ECO:0000259" key="12">
    <source>
        <dbReference type="Pfam" id="PF00156"/>
    </source>
</evidence>
<dbReference type="Gene3D" id="3.40.50.2020">
    <property type="match status" value="1"/>
</dbReference>
<dbReference type="SUPFAM" id="SSF53271">
    <property type="entry name" value="PRTase-like"/>
    <property type="match status" value="1"/>
</dbReference>
<dbReference type="InterPro" id="IPR000836">
    <property type="entry name" value="PRTase_dom"/>
</dbReference>
<evidence type="ECO:0000313" key="13">
    <source>
        <dbReference type="EMBL" id="EMD83655.1"/>
    </source>
</evidence>
<protein>
    <recommendedName>
        <fullName evidence="6 11">Adenine phosphoribosyltransferase</fullName>
        <shortName evidence="11">APRT</shortName>
        <ecNumber evidence="6 11">2.4.2.7</ecNumber>
    </recommendedName>
</protein>
<evidence type="ECO:0000256" key="9">
    <source>
        <dbReference type="ARBA" id="ARBA00022679"/>
    </source>
</evidence>
<dbReference type="PANTHER" id="PTHR32315">
    <property type="entry name" value="ADENINE PHOSPHORIBOSYLTRANSFERASE"/>
    <property type="match status" value="1"/>
</dbReference>
<comment type="subunit">
    <text evidence="11">Homodimer.</text>
</comment>
<dbReference type="CDD" id="cd06223">
    <property type="entry name" value="PRTases_typeI"/>
    <property type="match status" value="1"/>
</dbReference>
<sequence length="177" mass="18791">MTTEHLKSLIRTIPDFPREGIRFRDVSTLMVDPDGFTEAVERMASIAPQDIDLVAGIEARGFLFAGAVATKLSAGVLMVRKGGKLPGDVHGRDYALEYGDDRLEVQVGNVPRGARILLVDDLIATGGTALAACELMEDAGAEVAGAVFLIDLPDLGGAQRLRDSGLDTHALISFEGE</sequence>
<feature type="domain" description="Phosphoribosyltransferase" evidence="12">
    <location>
        <begin position="40"/>
        <end position="153"/>
    </location>
</feature>
<dbReference type="GO" id="GO:0006168">
    <property type="term" value="P:adenine salvage"/>
    <property type="evidence" value="ECO:0007669"/>
    <property type="project" value="InterPro"/>
</dbReference>
<comment type="similarity">
    <text evidence="5 11">Belongs to the purine/pyrimidine phosphoribosyltransferase family.</text>
</comment>